<dbReference type="AlphaFoldDB" id="A0A521F5N7"/>
<organism evidence="6 7">
    <name type="scientific">Melghirimyces algeriensis</name>
    <dbReference type="NCBI Taxonomy" id="910412"/>
    <lineage>
        <taxon>Bacteria</taxon>
        <taxon>Bacillati</taxon>
        <taxon>Bacillota</taxon>
        <taxon>Bacilli</taxon>
        <taxon>Bacillales</taxon>
        <taxon>Thermoactinomycetaceae</taxon>
        <taxon>Melghirimyces</taxon>
    </lineage>
</organism>
<accession>A0A521F5N7</accession>
<proteinExistence type="predicted"/>
<sequence>MGWYALFVETGKEDLVRTMIDKHFDKSIQVIVPKRKLQERKQGRIYEVYKTLFPGYLFVNTLMNVETYHDLKQIPRCYRLLNKYNHRDSYGGDWEDNRKNPHKTYLFSKIDDEEMALILQLIGNEETIDYSTLYVENAKVTVCDGPLKGKEGIIKKVDKRKKRARILLEFMGNEKELDVGIKLLKVYET</sequence>
<gene>
    <name evidence="6" type="ORF">SAMN06264849_11321</name>
</gene>
<evidence type="ECO:0000259" key="5">
    <source>
        <dbReference type="SMART" id="SM00739"/>
    </source>
</evidence>
<evidence type="ECO:0000259" key="4">
    <source>
        <dbReference type="SMART" id="SM00738"/>
    </source>
</evidence>
<feature type="domain" description="KOW" evidence="5">
    <location>
        <begin position="133"/>
        <end position="160"/>
    </location>
</feature>
<dbReference type="CDD" id="cd08000">
    <property type="entry name" value="NGN"/>
    <property type="match status" value="1"/>
</dbReference>
<evidence type="ECO:0000256" key="3">
    <source>
        <dbReference type="ARBA" id="ARBA00023163"/>
    </source>
</evidence>
<dbReference type="CDD" id="cd00380">
    <property type="entry name" value="KOW"/>
    <property type="match status" value="1"/>
</dbReference>
<dbReference type="InterPro" id="IPR005824">
    <property type="entry name" value="KOW"/>
</dbReference>
<dbReference type="SUPFAM" id="SSF50104">
    <property type="entry name" value="Translation proteins SH3-like domain"/>
    <property type="match status" value="1"/>
</dbReference>
<dbReference type="NCBIfam" id="NF033641">
    <property type="entry name" value="antiterm_LoaP"/>
    <property type="match status" value="1"/>
</dbReference>
<name>A0A521F5N7_9BACL</name>
<dbReference type="InterPro" id="IPR008991">
    <property type="entry name" value="Translation_prot_SH3-like_sf"/>
</dbReference>
<keyword evidence="2" id="KW-0805">Transcription regulation</keyword>
<dbReference type="InterPro" id="IPR006645">
    <property type="entry name" value="NGN-like_dom"/>
</dbReference>
<keyword evidence="7" id="KW-1185">Reference proteome</keyword>
<dbReference type="InterPro" id="IPR014722">
    <property type="entry name" value="Rib_uL2_dom2"/>
</dbReference>
<dbReference type="InterPro" id="IPR047663">
    <property type="entry name" value="Transcription_antiterm_LoaP"/>
</dbReference>
<evidence type="ECO:0000313" key="7">
    <source>
        <dbReference type="Proteomes" id="UP000315636"/>
    </source>
</evidence>
<dbReference type="SMART" id="SM00739">
    <property type="entry name" value="KOW"/>
    <property type="match status" value="1"/>
</dbReference>
<dbReference type="RefSeq" id="WP_142506598.1">
    <property type="nucleotide sequence ID" value="NZ_FXTI01000013.1"/>
</dbReference>
<dbReference type="Pfam" id="PF02357">
    <property type="entry name" value="NusG"/>
    <property type="match status" value="1"/>
</dbReference>
<keyword evidence="1" id="KW-0889">Transcription antitermination</keyword>
<dbReference type="PANTHER" id="PTHR30265">
    <property type="entry name" value="RHO-INTERACTING TRANSCRIPTION TERMINATION FACTOR NUSG"/>
    <property type="match status" value="1"/>
</dbReference>
<feature type="domain" description="NusG-like N-terminal" evidence="4">
    <location>
        <begin position="1"/>
        <end position="122"/>
    </location>
</feature>
<dbReference type="SUPFAM" id="SSF82679">
    <property type="entry name" value="N-utilization substance G protein NusG, N-terminal domain"/>
    <property type="match status" value="1"/>
</dbReference>
<dbReference type="InterPro" id="IPR043425">
    <property type="entry name" value="NusG-like"/>
</dbReference>
<keyword evidence="3" id="KW-0804">Transcription</keyword>
<dbReference type="EMBL" id="FXTI01000013">
    <property type="protein sequence ID" value="SMO91457.1"/>
    <property type="molecule type" value="Genomic_DNA"/>
</dbReference>
<evidence type="ECO:0000256" key="1">
    <source>
        <dbReference type="ARBA" id="ARBA00022814"/>
    </source>
</evidence>
<dbReference type="Gene3D" id="3.30.70.940">
    <property type="entry name" value="NusG, N-terminal domain"/>
    <property type="match status" value="1"/>
</dbReference>
<dbReference type="PANTHER" id="PTHR30265:SF4">
    <property type="entry name" value="KOW MOTIF FAMILY PROTEIN, EXPRESSED"/>
    <property type="match status" value="1"/>
</dbReference>
<dbReference type="GO" id="GO:0031564">
    <property type="term" value="P:transcription antitermination"/>
    <property type="evidence" value="ECO:0007669"/>
    <property type="project" value="UniProtKB-KW"/>
</dbReference>
<dbReference type="Gene3D" id="2.30.30.30">
    <property type="match status" value="1"/>
</dbReference>
<evidence type="ECO:0000313" key="6">
    <source>
        <dbReference type="EMBL" id="SMO91457.1"/>
    </source>
</evidence>
<dbReference type="Pfam" id="PF00467">
    <property type="entry name" value="KOW"/>
    <property type="match status" value="1"/>
</dbReference>
<dbReference type="InterPro" id="IPR036735">
    <property type="entry name" value="NGN_dom_sf"/>
</dbReference>
<dbReference type="OrthoDB" id="1681764at2"/>
<dbReference type="SMART" id="SM00738">
    <property type="entry name" value="NGN"/>
    <property type="match status" value="1"/>
</dbReference>
<reference evidence="6 7" key="1">
    <citation type="submission" date="2017-05" db="EMBL/GenBank/DDBJ databases">
        <authorList>
            <person name="Varghese N."/>
            <person name="Submissions S."/>
        </authorList>
    </citation>
    <scope>NUCLEOTIDE SEQUENCE [LARGE SCALE GENOMIC DNA]</scope>
    <source>
        <strain evidence="6 7">DSM 45474</strain>
    </source>
</reference>
<evidence type="ECO:0000256" key="2">
    <source>
        <dbReference type="ARBA" id="ARBA00023015"/>
    </source>
</evidence>
<protein>
    <submittedName>
        <fullName evidence="6">Transcriptional antiterminator NusG</fullName>
    </submittedName>
</protein>
<dbReference type="GO" id="GO:0006354">
    <property type="term" value="P:DNA-templated transcription elongation"/>
    <property type="evidence" value="ECO:0007669"/>
    <property type="project" value="InterPro"/>
</dbReference>
<dbReference type="Proteomes" id="UP000315636">
    <property type="component" value="Unassembled WGS sequence"/>
</dbReference>